<evidence type="ECO:0000256" key="11">
    <source>
        <dbReference type="ARBA" id="ARBA00044160"/>
    </source>
</evidence>
<keyword evidence="6 13" id="KW-0274">FAD</keyword>
<dbReference type="InterPro" id="IPR036188">
    <property type="entry name" value="FAD/NAD-bd_sf"/>
</dbReference>
<evidence type="ECO:0000256" key="5">
    <source>
        <dbReference type="ARBA" id="ARBA00022630"/>
    </source>
</evidence>
<keyword evidence="7 13" id="KW-0560">Oxidoreductase</keyword>
<evidence type="ECO:0000256" key="4">
    <source>
        <dbReference type="ARBA" id="ARBA00012867"/>
    </source>
</evidence>
<dbReference type="OrthoDB" id="438553at2759"/>
<evidence type="ECO:0000313" key="14">
    <source>
        <dbReference type="EMBL" id="SMN19979.1"/>
    </source>
</evidence>
<dbReference type="UniPathway" id="UPA00251">
    <property type="reaction ID" value="UER00324"/>
</dbReference>
<evidence type="ECO:0000256" key="7">
    <source>
        <dbReference type="ARBA" id="ARBA00023002"/>
    </source>
</evidence>
<protein>
    <recommendedName>
        <fullName evidence="11 13">Protoporphyrinogen oxidase</fullName>
        <ecNumber evidence="4 13">1.3.3.4</ecNumber>
    </recommendedName>
</protein>
<evidence type="ECO:0000256" key="3">
    <source>
        <dbReference type="ARBA" id="ARBA00010551"/>
    </source>
</evidence>
<evidence type="ECO:0000313" key="15">
    <source>
        <dbReference type="Proteomes" id="UP000196158"/>
    </source>
</evidence>
<organism evidence="14 15">
    <name type="scientific">Maudiozyma saulgeensis</name>
    <dbReference type="NCBI Taxonomy" id="1789683"/>
    <lineage>
        <taxon>Eukaryota</taxon>
        <taxon>Fungi</taxon>
        <taxon>Dikarya</taxon>
        <taxon>Ascomycota</taxon>
        <taxon>Saccharomycotina</taxon>
        <taxon>Saccharomycetes</taxon>
        <taxon>Saccharomycetales</taxon>
        <taxon>Saccharomycetaceae</taxon>
        <taxon>Maudiozyma</taxon>
    </lineage>
</organism>
<dbReference type="Pfam" id="PF13450">
    <property type="entry name" value="NAD_binding_8"/>
    <property type="match status" value="1"/>
</dbReference>
<comment type="similarity">
    <text evidence="3 13">Belongs to the protoporphyrinogen/coproporphyrinogen oxidase family. Protoporphyrinogen oxidase subfamily.</text>
</comment>
<comment type="catalytic activity">
    <reaction evidence="12 13">
        <text>protoporphyrinogen IX + 3 O2 = protoporphyrin IX + 3 H2O2</text>
        <dbReference type="Rhea" id="RHEA:25576"/>
        <dbReference type="ChEBI" id="CHEBI:15379"/>
        <dbReference type="ChEBI" id="CHEBI:16240"/>
        <dbReference type="ChEBI" id="CHEBI:57306"/>
        <dbReference type="ChEBI" id="CHEBI:57307"/>
        <dbReference type="EC" id="1.3.3.4"/>
    </reaction>
</comment>
<dbReference type="Proteomes" id="UP000196158">
    <property type="component" value="Unassembled WGS sequence"/>
</dbReference>
<dbReference type="PANTHER" id="PTHR42923:SF3">
    <property type="entry name" value="PROTOPORPHYRINOGEN OXIDASE"/>
    <property type="match status" value="1"/>
</dbReference>
<name>A0A1X7R3B6_9SACH</name>
<sequence>MLSQLIKLPTNAKVGVVGGGISGLTFTYFLGKLRPDVEITLFNPESRPGGWINSWDTHDKNNQPVMIERGPRTFRGVSDGTVMIMDSMLEMNKGDLIRSISKDSNADKKFIVDPKNKLVQVPNSFPTLMKFFFNPLSKGLFSGMITEWTRKPIDPQIKDESVLSLLTRRYGSSAIGRNLFSALYRGIYADDVGNLSAQKVVGKLYYDERKYGSITKGSISRWRNKSKKEDENKDKLSESVALYTRVFNKDENKIRALSKRLAQFPMLGLKGGLSQFPNAFKEAIVKLPNVSLLTDNVTSMNQSVKKDKMVLEYMTTNGNKSSSSKNSIKEFDHVRLAIAPNKISKLISRTNPKIKEKLDMINTNTVTLVNLFIPDKDIIPQKNNGFGYLIPESNNNPEKVLGVIFDSVIEKSFKPFIETKSPTTTLQSQAQNYTKLTAMVGGSLYNDANGKQHIPNEEQTIENVKSALQKHLGTSREDLDAGQWVYTVAKDCLPQFKIGYNDLTKSIEEDVINDYSSKVSLGGMGFSKGPGIPDVVADALIDATKLQ</sequence>
<gene>
    <name evidence="14" type="ORF">KASA_0O06105G</name>
</gene>
<evidence type="ECO:0000256" key="9">
    <source>
        <dbReference type="ARBA" id="ARBA00023133"/>
    </source>
</evidence>
<dbReference type="Gene3D" id="3.50.50.60">
    <property type="entry name" value="FAD/NAD(P)-binding domain"/>
    <property type="match status" value="1"/>
</dbReference>
<evidence type="ECO:0000256" key="13">
    <source>
        <dbReference type="RuleBase" id="RU367069"/>
    </source>
</evidence>
<dbReference type="SUPFAM" id="SSF54373">
    <property type="entry name" value="FAD-linked reductases, C-terminal domain"/>
    <property type="match status" value="1"/>
</dbReference>
<keyword evidence="5 13" id="KW-0285">Flavoprotein</keyword>
<evidence type="ECO:0000256" key="1">
    <source>
        <dbReference type="ARBA" id="ARBA00002600"/>
    </source>
</evidence>
<evidence type="ECO:0000256" key="2">
    <source>
        <dbReference type="ARBA" id="ARBA00005073"/>
    </source>
</evidence>
<keyword evidence="10 13" id="KW-0627">Porphyrin biosynthesis</keyword>
<comment type="cofactor">
    <cofactor evidence="13">
        <name>FAD</name>
        <dbReference type="ChEBI" id="CHEBI:57692"/>
    </cofactor>
    <text evidence="13">Binds 1 FAD per subunit.</text>
</comment>
<dbReference type="GO" id="GO:0004729">
    <property type="term" value="F:oxygen-dependent protoporphyrinogen oxidase activity"/>
    <property type="evidence" value="ECO:0007669"/>
    <property type="project" value="UniProtKB-UniRule"/>
</dbReference>
<dbReference type="STRING" id="1789683.A0A1X7R3B6"/>
<dbReference type="EC" id="1.3.3.4" evidence="4 13"/>
<dbReference type="AlphaFoldDB" id="A0A1X7R3B6"/>
<comment type="subcellular location">
    <subcellularLocation>
        <location evidence="13">Mitochondrion inner membrane</location>
    </subcellularLocation>
</comment>
<reference evidence="14 15" key="1">
    <citation type="submission" date="2017-04" db="EMBL/GenBank/DDBJ databases">
        <authorList>
            <person name="Afonso C.L."/>
            <person name="Miller P.J."/>
            <person name="Scott M.A."/>
            <person name="Spackman E."/>
            <person name="Goraichik I."/>
            <person name="Dimitrov K.M."/>
            <person name="Suarez D.L."/>
            <person name="Swayne D.E."/>
        </authorList>
    </citation>
    <scope>NUCLEOTIDE SEQUENCE [LARGE SCALE GENOMIC DNA]</scope>
</reference>
<dbReference type="GO" id="GO:0006782">
    <property type="term" value="P:protoporphyrinogen IX biosynthetic process"/>
    <property type="evidence" value="ECO:0007669"/>
    <property type="project" value="UniProtKB-UniRule"/>
</dbReference>
<comment type="pathway">
    <text evidence="2 13">Porphyrin-containing compound metabolism; protoporphyrin-IX biosynthesis; protoporphyrin-IX from protoporphyrinogen-IX: step 1/1.</text>
</comment>
<dbReference type="PANTHER" id="PTHR42923">
    <property type="entry name" value="PROTOPORPHYRINOGEN OXIDASE"/>
    <property type="match status" value="1"/>
</dbReference>
<dbReference type="InterPro" id="IPR050464">
    <property type="entry name" value="Zeta_carotene_desat/Oxidored"/>
</dbReference>
<dbReference type="FunFam" id="3.50.50.60:FF:000276">
    <property type="entry name" value="Protoporphyrinogen oxidase"/>
    <property type="match status" value="1"/>
</dbReference>
<dbReference type="SUPFAM" id="SSF51905">
    <property type="entry name" value="FAD/NAD(P)-binding domain"/>
    <property type="match status" value="1"/>
</dbReference>
<evidence type="ECO:0000256" key="12">
    <source>
        <dbReference type="ARBA" id="ARBA00047554"/>
    </source>
</evidence>
<dbReference type="EMBL" id="FXLY01000004">
    <property type="protein sequence ID" value="SMN19979.1"/>
    <property type="molecule type" value="Genomic_DNA"/>
</dbReference>
<keyword evidence="15" id="KW-1185">Reference proteome</keyword>
<keyword evidence="9 13" id="KW-0350">Heme biosynthesis</keyword>
<dbReference type="InterPro" id="IPR004572">
    <property type="entry name" value="Protoporphyrinogen_oxidase"/>
</dbReference>
<dbReference type="GO" id="GO:0005743">
    <property type="term" value="C:mitochondrial inner membrane"/>
    <property type="evidence" value="ECO:0007669"/>
    <property type="project" value="UniProtKB-SubCell"/>
</dbReference>
<proteinExistence type="inferred from homology"/>
<evidence type="ECO:0000256" key="10">
    <source>
        <dbReference type="ARBA" id="ARBA00023244"/>
    </source>
</evidence>
<comment type="function">
    <text evidence="1 13">Catalyzes the 6-electron oxidation of protoporphyrinogen-IX to form protoporphyrin-IX.</text>
</comment>
<accession>A0A1X7R3B6</accession>
<dbReference type="NCBIfam" id="TIGR00562">
    <property type="entry name" value="proto_IX_ox"/>
    <property type="match status" value="1"/>
</dbReference>
<evidence type="ECO:0000256" key="8">
    <source>
        <dbReference type="ARBA" id="ARBA00023128"/>
    </source>
</evidence>
<evidence type="ECO:0000256" key="6">
    <source>
        <dbReference type="ARBA" id="ARBA00022827"/>
    </source>
</evidence>
<keyword evidence="8" id="KW-0496">Mitochondrion</keyword>